<reference evidence="1" key="2">
    <citation type="submission" date="2019-04" db="EMBL/GenBank/DDBJ databases">
        <authorList>
            <person name="Wei C."/>
            <person name="Yang H."/>
            <person name="Wang S."/>
            <person name="Gao L."/>
            <person name="Liu C."/>
            <person name="Zhao J."/>
            <person name="Xia E."/>
            <person name="Wan X."/>
        </authorList>
    </citation>
    <scope>NUCLEOTIDE SEQUENCE</scope>
    <source>
        <tissue evidence="1">Leaf</tissue>
    </source>
</reference>
<comment type="caution">
    <text evidence="1">The sequence shown here is derived from an EMBL/GenBank/DDBJ whole genome shotgun (WGS) entry which is preliminary data.</text>
</comment>
<dbReference type="EMBL" id="SDRB02007277">
    <property type="protein sequence ID" value="THG11452.1"/>
    <property type="molecule type" value="Genomic_DNA"/>
</dbReference>
<sequence>MALMVFGNPITKETLKGMPEYQNKITITRTDKAHVALKMKKETEARALEYMENLKKEKSDCDGGVITFGEIYNETGGTIRFSGQHDFSGKLAAESTYPGKIKNGQCGVFIHKETSGKTSGSCGAVVYWGKNKVEEACDWMLSWSNPTDGDNKVFTNIDEHGHYKRKSNDPIWNHVYEELSTSGTTSERDWNGCDSSMRSTSSNKVTNGVDVHATVKLATA</sequence>
<dbReference type="InterPro" id="IPR053085">
    <property type="entry name" value="Jasmonate-induced_protein"/>
</dbReference>
<organism evidence="1 3">
    <name type="scientific">Camellia sinensis var. sinensis</name>
    <name type="common">China tea</name>
    <dbReference type="NCBI Taxonomy" id="542762"/>
    <lineage>
        <taxon>Eukaryota</taxon>
        <taxon>Viridiplantae</taxon>
        <taxon>Streptophyta</taxon>
        <taxon>Embryophyta</taxon>
        <taxon>Tracheophyta</taxon>
        <taxon>Spermatophyta</taxon>
        <taxon>Magnoliopsida</taxon>
        <taxon>eudicotyledons</taxon>
        <taxon>Gunneridae</taxon>
        <taxon>Pentapetalae</taxon>
        <taxon>asterids</taxon>
        <taxon>Ericales</taxon>
        <taxon>Theaceae</taxon>
        <taxon>Camellia</taxon>
    </lineage>
</organism>
<dbReference type="Pfam" id="PF21230">
    <property type="entry name" value="Nakanori"/>
    <property type="match status" value="1"/>
</dbReference>
<dbReference type="PANTHER" id="PTHR36482">
    <property type="entry name" value="OSJNBA0024J22.15 PROTEIN"/>
    <property type="match status" value="1"/>
</dbReference>
<dbReference type="STRING" id="542762.A0A4V3WLQ2"/>
<dbReference type="InterPro" id="IPR049065">
    <property type="entry name" value="Nakanori"/>
</dbReference>
<accession>A0A4V3WLQ2</accession>
<evidence type="ECO:0000313" key="1">
    <source>
        <dbReference type="EMBL" id="THG05677.1"/>
    </source>
</evidence>
<dbReference type="Proteomes" id="UP000306102">
    <property type="component" value="Unassembled WGS sequence"/>
</dbReference>
<dbReference type="PANTHER" id="PTHR36482:SF5">
    <property type="entry name" value="23 KDA JASMONATE-INDUCED PROTEIN-LIKE"/>
    <property type="match status" value="1"/>
</dbReference>
<evidence type="ECO:0008006" key="4">
    <source>
        <dbReference type="Google" id="ProtNLM"/>
    </source>
</evidence>
<proteinExistence type="predicted"/>
<evidence type="ECO:0000313" key="3">
    <source>
        <dbReference type="Proteomes" id="UP000306102"/>
    </source>
</evidence>
<evidence type="ECO:0000313" key="2">
    <source>
        <dbReference type="EMBL" id="THG11452.1"/>
    </source>
</evidence>
<name>A0A4V3WLQ2_CAMSN</name>
<reference evidence="1 3" key="1">
    <citation type="journal article" date="2018" name="Proc. Natl. Acad. Sci. U.S.A.">
        <title>Draft genome sequence of Camellia sinensis var. sinensis provides insights into the evolution of the tea genome and tea quality.</title>
        <authorList>
            <person name="Wei C."/>
            <person name="Yang H."/>
            <person name="Wang S."/>
            <person name="Zhao J."/>
            <person name="Liu C."/>
            <person name="Gao L."/>
            <person name="Xia E."/>
            <person name="Lu Y."/>
            <person name="Tai Y."/>
            <person name="She G."/>
            <person name="Sun J."/>
            <person name="Cao H."/>
            <person name="Tong W."/>
            <person name="Gao Q."/>
            <person name="Li Y."/>
            <person name="Deng W."/>
            <person name="Jiang X."/>
            <person name="Wang W."/>
            <person name="Chen Q."/>
            <person name="Zhang S."/>
            <person name="Li H."/>
            <person name="Wu J."/>
            <person name="Wang P."/>
            <person name="Li P."/>
            <person name="Shi C."/>
            <person name="Zheng F."/>
            <person name="Jian J."/>
            <person name="Huang B."/>
            <person name="Shan D."/>
            <person name="Shi M."/>
            <person name="Fang C."/>
            <person name="Yue Y."/>
            <person name="Li F."/>
            <person name="Li D."/>
            <person name="Wei S."/>
            <person name="Han B."/>
            <person name="Jiang C."/>
            <person name="Yin Y."/>
            <person name="Xia T."/>
            <person name="Zhang Z."/>
            <person name="Bennetzen J.L."/>
            <person name="Zhao S."/>
            <person name="Wan X."/>
        </authorList>
    </citation>
    <scope>NUCLEOTIDE SEQUENCE [LARGE SCALE GENOMIC DNA]</scope>
    <source>
        <strain evidence="3">cv. Shuchazao</strain>
        <tissue evidence="1">Leaf</tissue>
    </source>
</reference>
<protein>
    <recommendedName>
        <fullName evidence="4">23 kDa jasmonate-induced protein-like</fullName>
    </recommendedName>
</protein>
<keyword evidence="3" id="KW-1185">Reference proteome</keyword>
<dbReference type="AlphaFoldDB" id="A0A4V3WLQ2"/>
<gene>
    <name evidence="2" type="ORF">TEA_005516</name>
    <name evidence="1" type="ORF">TEA_017342</name>
</gene>
<dbReference type="EMBL" id="SDRB02010583">
    <property type="protein sequence ID" value="THG05677.1"/>
    <property type="molecule type" value="Genomic_DNA"/>
</dbReference>